<evidence type="ECO:0000313" key="3">
    <source>
        <dbReference type="EMBL" id="CCH44551.1"/>
    </source>
</evidence>
<proteinExistence type="predicted"/>
<dbReference type="Pfam" id="PF00042">
    <property type="entry name" value="Globin"/>
    <property type="match status" value="1"/>
</dbReference>
<feature type="region of interest" description="Disordered" evidence="1">
    <location>
        <begin position="13"/>
        <end position="45"/>
    </location>
</feature>
<name>K0KNH8_WICCF</name>
<protein>
    <submittedName>
        <fullName evidence="3">Flavohemoprotein</fullName>
        <ecNumber evidence="3">1.14.12.17</ecNumber>
    </submittedName>
</protein>
<dbReference type="PROSITE" id="PS01033">
    <property type="entry name" value="GLOBIN"/>
    <property type="match status" value="1"/>
</dbReference>
<keyword evidence="4" id="KW-1185">Reference proteome</keyword>
<dbReference type="InterPro" id="IPR012292">
    <property type="entry name" value="Globin/Proto"/>
</dbReference>
<feature type="domain" description="Globin" evidence="2">
    <location>
        <begin position="90"/>
        <end position="248"/>
    </location>
</feature>
<keyword evidence="3" id="KW-0560">Oxidoreductase</keyword>
<feature type="compositionally biased region" description="Low complexity" evidence="1">
    <location>
        <begin position="357"/>
        <end position="375"/>
    </location>
</feature>
<dbReference type="GO" id="GO:0008941">
    <property type="term" value="F:nitric oxide dioxygenase NAD(P)H activity"/>
    <property type="evidence" value="ECO:0007669"/>
    <property type="project" value="UniProtKB-EC"/>
</dbReference>
<dbReference type="InterPro" id="IPR044399">
    <property type="entry name" value="Mb-like_M"/>
</dbReference>
<sequence length="384" mass="42778">MIKSQIAHALPTSSFEKRKSMATSTFSKQQNPSPSNSHLTGSTLASHQPINASDRASFDDHLSRTTTSSGLTISSNLYIEPEYDVKLVLNFNQHEIKLIRSTWLEMINDDINKNYNTSESNAQTTSINHSSIASSLFCIQFYSNLLSMDSNLERMFPSIKHQAVSFAGVLSTAIHNLDNLKALDDYLQNLGKRHSRILGIDPPHFELMGIALLKTFQDRFGYNFTLELERCWSRLYTYLANSILQFGIDPVLKIEKINQDWETVTLSRSISNSSFEKPNFSQTHSTDYNSDAKSIDTQPTITQNQRLRQPSNPNLNAGFQNGNSSPKPISKLDPSSKTYSIGARHLGKKTMKNRVNSGATSINSATTGTTSTSAGSEEEKCVIM</sequence>
<evidence type="ECO:0000259" key="2">
    <source>
        <dbReference type="PROSITE" id="PS01033"/>
    </source>
</evidence>
<feature type="region of interest" description="Disordered" evidence="1">
    <location>
        <begin position="273"/>
        <end position="339"/>
    </location>
</feature>
<dbReference type="GO" id="GO:0071500">
    <property type="term" value="P:cellular response to nitrosative stress"/>
    <property type="evidence" value="ECO:0007669"/>
    <property type="project" value="TreeGrafter"/>
</dbReference>
<dbReference type="HOGENOM" id="CLU_035143_0_0_1"/>
<dbReference type="InParanoid" id="K0KNH8"/>
<dbReference type="SUPFAM" id="SSF46458">
    <property type="entry name" value="Globin-like"/>
    <property type="match status" value="1"/>
</dbReference>
<dbReference type="CDD" id="cd01040">
    <property type="entry name" value="Mb-like"/>
    <property type="match status" value="1"/>
</dbReference>
<dbReference type="GO" id="GO:0019825">
    <property type="term" value="F:oxygen binding"/>
    <property type="evidence" value="ECO:0007669"/>
    <property type="project" value="InterPro"/>
</dbReference>
<feature type="region of interest" description="Disordered" evidence="1">
    <location>
        <begin position="354"/>
        <end position="384"/>
    </location>
</feature>
<dbReference type="GO" id="GO:0046210">
    <property type="term" value="P:nitric oxide catabolic process"/>
    <property type="evidence" value="ECO:0007669"/>
    <property type="project" value="TreeGrafter"/>
</dbReference>
<accession>K0KNH8</accession>
<dbReference type="Proteomes" id="UP000009328">
    <property type="component" value="Unassembled WGS sequence"/>
</dbReference>
<dbReference type="EC" id="1.14.12.17" evidence="3"/>
<dbReference type="GO" id="GO:0020037">
    <property type="term" value="F:heme binding"/>
    <property type="evidence" value="ECO:0007669"/>
    <property type="project" value="InterPro"/>
</dbReference>
<dbReference type="InterPro" id="IPR000971">
    <property type="entry name" value="Globin"/>
</dbReference>
<dbReference type="EMBL" id="CAIF01000141">
    <property type="protein sequence ID" value="CCH44551.1"/>
    <property type="molecule type" value="Genomic_DNA"/>
</dbReference>
<dbReference type="STRING" id="1206466.K0KNH8"/>
<dbReference type="eggNOG" id="KOG3378">
    <property type="taxonomic scope" value="Eukaryota"/>
</dbReference>
<dbReference type="PANTHER" id="PTHR43396:SF6">
    <property type="entry name" value="ABL201WP"/>
    <property type="match status" value="1"/>
</dbReference>
<dbReference type="PANTHER" id="PTHR43396">
    <property type="entry name" value="FLAVOHEMOPROTEIN"/>
    <property type="match status" value="1"/>
</dbReference>
<organism evidence="3 4">
    <name type="scientific">Wickerhamomyces ciferrii (strain ATCC 14091 / BCRC 22168 / CBS 111 / JCM 3599 / NBRC 0793 / NRRL Y-1031 F-60-10)</name>
    <name type="common">Yeast</name>
    <name type="synonym">Pichia ciferrii</name>
    <dbReference type="NCBI Taxonomy" id="1206466"/>
    <lineage>
        <taxon>Eukaryota</taxon>
        <taxon>Fungi</taxon>
        <taxon>Dikarya</taxon>
        <taxon>Ascomycota</taxon>
        <taxon>Saccharomycotina</taxon>
        <taxon>Saccharomycetes</taxon>
        <taxon>Phaffomycetales</taxon>
        <taxon>Wickerhamomycetaceae</taxon>
        <taxon>Wickerhamomyces</taxon>
    </lineage>
</organism>
<feature type="compositionally biased region" description="Polar residues" evidence="1">
    <location>
        <begin position="21"/>
        <end position="45"/>
    </location>
</feature>
<evidence type="ECO:0000256" key="1">
    <source>
        <dbReference type="SAM" id="MobiDB-lite"/>
    </source>
</evidence>
<dbReference type="Gene3D" id="1.10.490.10">
    <property type="entry name" value="Globins"/>
    <property type="match status" value="1"/>
</dbReference>
<dbReference type="FunCoup" id="K0KNH8">
    <property type="interactions" value="39"/>
</dbReference>
<dbReference type="InterPro" id="IPR009050">
    <property type="entry name" value="Globin-like_sf"/>
</dbReference>
<evidence type="ECO:0000313" key="4">
    <source>
        <dbReference type="Proteomes" id="UP000009328"/>
    </source>
</evidence>
<dbReference type="AlphaFoldDB" id="K0KNH8"/>
<reference evidence="3 4" key="1">
    <citation type="journal article" date="2012" name="Eukaryot. Cell">
        <title>Draft genome sequence of Wickerhamomyces ciferrii NRRL Y-1031 F-60-10.</title>
        <authorList>
            <person name="Schneider J."/>
            <person name="Andrea H."/>
            <person name="Blom J."/>
            <person name="Jaenicke S."/>
            <person name="Ruckert C."/>
            <person name="Schorsch C."/>
            <person name="Szczepanowski R."/>
            <person name="Farwick M."/>
            <person name="Goesmann A."/>
            <person name="Puhler A."/>
            <person name="Schaffer S."/>
            <person name="Tauch A."/>
            <person name="Kohler T."/>
            <person name="Brinkrolf K."/>
        </authorList>
    </citation>
    <scope>NUCLEOTIDE SEQUENCE [LARGE SCALE GENOMIC DNA]</scope>
    <source>
        <strain evidence="4">ATCC 14091 / BCRC 22168 / CBS 111 / JCM 3599 / NBRC 0793 / NRRL Y-1031 F-60-10</strain>
    </source>
</reference>
<dbReference type="GO" id="GO:0071949">
    <property type="term" value="F:FAD binding"/>
    <property type="evidence" value="ECO:0007669"/>
    <property type="project" value="TreeGrafter"/>
</dbReference>
<gene>
    <name evidence="3" type="ORF">BN7_4117</name>
</gene>
<comment type="caution">
    <text evidence="3">The sequence shown here is derived from an EMBL/GenBank/DDBJ whole genome shotgun (WGS) entry which is preliminary data.</text>
</comment>